<proteinExistence type="predicted"/>
<dbReference type="AlphaFoldDB" id="A0A2X2T3D6"/>
<accession>A0A2X2T3D6</accession>
<sequence>MCIGRIKRNYYKIYGKICCRKLKHWLNEEYKNEQQVDWKAVSIISTILLYFIGILYISSLLGQFGISYELDFNIQDIITVLYEKALVHFFTINIYIYSFSIVIIPLILFYDKKKIKIFRDIKKKKWIGLLEIVFLTCFLFFILYLPYERKELSFWKLSSILAFFIFISYIWKFRERRYITLILILSGLTYTSYQLGEIDAKIIKRNKSTFNIILKDGTQILKEGDSCKYFIYKTDKNIYIYNEYIEKVEKYSTFEELKSSFTFPNRKK</sequence>
<feature type="transmembrane region" description="Helical" evidence="1">
    <location>
        <begin position="40"/>
        <end position="66"/>
    </location>
</feature>
<organism evidence="2 3">
    <name type="scientific">Capnocytophaga ochracea</name>
    <dbReference type="NCBI Taxonomy" id="1018"/>
    <lineage>
        <taxon>Bacteria</taxon>
        <taxon>Pseudomonadati</taxon>
        <taxon>Bacteroidota</taxon>
        <taxon>Flavobacteriia</taxon>
        <taxon>Flavobacteriales</taxon>
        <taxon>Flavobacteriaceae</taxon>
        <taxon>Capnocytophaga</taxon>
    </lineage>
</organism>
<dbReference type="EMBL" id="UAVS01000005">
    <property type="protein sequence ID" value="SQA93625.1"/>
    <property type="molecule type" value="Genomic_DNA"/>
</dbReference>
<evidence type="ECO:0000313" key="2">
    <source>
        <dbReference type="EMBL" id="SQA93625.1"/>
    </source>
</evidence>
<name>A0A2X2T3D6_CAPOC</name>
<feature type="transmembrane region" description="Helical" evidence="1">
    <location>
        <begin position="126"/>
        <end position="147"/>
    </location>
</feature>
<gene>
    <name evidence="2" type="ORF">NCTC11545_01001</name>
</gene>
<protein>
    <submittedName>
        <fullName evidence="2">Uncharacterized protein</fullName>
    </submittedName>
</protein>
<reference evidence="2 3" key="1">
    <citation type="submission" date="2018-06" db="EMBL/GenBank/DDBJ databases">
        <authorList>
            <consortium name="Pathogen Informatics"/>
            <person name="Doyle S."/>
        </authorList>
    </citation>
    <scope>NUCLEOTIDE SEQUENCE [LARGE SCALE GENOMIC DNA]</scope>
    <source>
        <strain evidence="2 3">NCTC11545</strain>
    </source>
</reference>
<keyword evidence="1" id="KW-0472">Membrane</keyword>
<dbReference type="RefSeq" id="WP_111972453.1">
    <property type="nucleotide sequence ID" value="NZ_UAVS01000005.1"/>
</dbReference>
<dbReference type="Proteomes" id="UP000250169">
    <property type="component" value="Unassembled WGS sequence"/>
</dbReference>
<keyword evidence="1" id="KW-1133">Transmembrane helix</keyword>
<feature type="transmembrane region" description="Helical" evidence="1">
    <location>
        <begin position="153"/>
        <end position="171"/>
    </location>
</feature>
<evidence type="ECO:0000256" key="1">
    <source>
        <dbReference type="SAM" id="Phobius"/>
    </source>
</evidence>
<keyword evidence="1" id="KW-0812">Transmembrane</keyword>
<evidence type="ECO:0000313" key="3">
    <source>
        <dbReference type="Proteomes" id="UP000250169"/>
    </source>
</evidence>
<feature type="transmembrane region" description="Helical" evidence="1">
    <location>
        <begin position="86"/>
        <end position="110"/>
    </location>
</feature>